<reference evidence="2" key="1">
    <citation type="journal article" date="2020" name="bioRxiv">
        <title>Chromosome-level reference genome of the European wasp spider Argiope bruennichi: a resource for studies on range expansion and evolutionary adaptation.</title>
        <authorList>
            <person name="Sheffer M.M."/>
            <person name="Hoppe A."/>
            <person name="Krehenwinkel H."/>
            <person name="Uhl G."/>
            <person name="Kuss A.W."/>
            <person name="Jensen L."/>
            <person name="Jensen C."/>
            <person name="Gillespie R.G."/>
            <person name="Hoff K.J."/>
            <person name="Prost S."/>
        </authorList>
    </citation>
    <scope>NUCLEOTIDE SEQUENCE</scope>
</reference>
<feature type="region of interest" description="Disordered" evidence="1">
    <location>
        <begin position="80"/>
        <end position="108"/>
    </location>
</feature>
<evidence type="ECO:0000313" key="2">
    <source>
        <dbReference type="EMBL" id="KAF8778937.1"/>
    </source>
</evidence>
<accession>A0A8T0ET66</accession>
<dbReference type="Proteomes" id="UP000807504">
    <property type="component" value="Unassembled WGS sequence"/>
</dbReference>
<proteinExistence type="predicted"/>
<name>A0A8T0ET66_ARGBR</name>
<keyword evidence="3" id="KW-1185">Reference proteome</keyword>
<organism evidence="2 3">
    <name type="scientific">Argiope bruennichi</name>
    <name type="common">Wasp spider</name>
    <name type="synonym">Aranea bruennichi</name>
    <dbReference type="NCBI Taxonomy" id="94029"/>
    <lineage>
        <taxon>Eukaryota</taxon>
        <taxon>Metazoa</taxon>
        <taxon>Ecdysozoa</taxon>
        <taxon>Arthropoda</taxon>
        <taxon>Chelicerata</taxon>
        <taxon>Arachnida</taxon>
        <taxon>Araneae</taxon>
        <taxon>Araneomorphae</taxon>
        <taxon>Entelegynae</taxon>
        <taxon>Araneoidea</taxon>
        <taxon>Araneidae</taxon>
        <taxon>Argiope</taxon>
    </lineage>
</organism>
<dbReference type="EMBL" id="JABXBU010002072">
    <property type="protein sequence ID" value="KAF8778937.1"/>
    <property type="molecule type" value="Genomic_DNA"/>
</dbReference>
<reference evidence="2" key="2">
    <citation type="submission" date="2020-06" db="EMBL/GenBank/DDBJ databases">
        <authorList>
            <person name="Sheffer M."/>
        </authorList>
    </citation>
    <scope>NUCLEOTIDE SEQUENCE</scope>
</reference>
<protein>
    <submittedName>
        <fullName evidence="2">Uncharacterized protein</fullName>
    </submittedName>
</protein>
<dbReference type="InterPro" id="IPR036610">
    <property type="entry name" value="PEBP-like_sf"/>
</dbReference>
<sequence length="108" mass="12433">MMTNELLLRRVTRGGNVIARPQEFSFSTSLSSSYNFWIILNDCDEPHNLAVKNYLMKNFKAFFSIVDSDVGRCKMAQHRIDYRGPSPPIKTTPQTSCPFQKGRNRETN</sequence>
<gene>
    <name evidence="2" type="ORF">HNY73_015611</name>
</gene>
<comment type="caution">
    <text evidence="2">The sequence shown here is derived from an EMBL/GenBank/DDBJ whole genome shotgun (WGS) entry which is preliminary data.</text>
</comment>
<dbReference type="AlphaFoldDB" id="A0A8T0ET66"/>
<evidence type="ECO:0000313" key="3">
    <source>
        <dbReference type="Proteomes" id="UP000807504"/>
    </source>
</evidence>
<evidence type="ECO:0000256" key="1">
    <source>
        <dbReference type="SAM" id="MobiDB-lite"/>
    </source>
</evidence>
<dbReference type="SUPFAM" id="SSF49777">
    <property type="entry name" value="PEBP-like"/>
    <property type="match status" value="1"/>
</dbReference>